<dbReference type="PANTHER" id="PTHR45737:SF6">
    <property type="entry name" value="VON WILLEBRAND FACTOR A DOMAIN-CONTAINING PROTEIN 5A"/>
    <property type="match status" value="1"/>
</dbReference>
<dbReference type="EMBL" id="LNIX01000005">
    <property type="protein sequence ID" value="OXA53657.1"/>
    <property type="molecule type" value="Genomic_DNA"/>
</dbReference>
<evidence type="ECO:0000313" key="2">
    <source>
        <dbReference type="Proteomes" id="UP000198287"/>
    </source>
</evidence>
<comment type="caution">
    <text evidence="1">The sequence shown here is derived from an EMBL/GenBank/DDBJ whole genome shotgun (WGS) entry which is preliminary data.</text>
</comment>
<sequence length="115" mass="12760">MATAGGGTCAFAEGNARIQTATLSQLKNALQPSLTDININWLGREDPISVVLNPEKTLVGYNKPLRPEIGKSFSQSPKNIPPIFDGHQRSFLEFSLLELTNRLELRLLLIRLMEL</sequence>
<reference evidence="1 2" key="1">
    <citation type="submission" date="2015-12" db="EMBL/GenBank/DDBJ databases">
        <title>The genome of Folsomia candida.</title>
        <authorList>
            <person name="Faddeeva A."/>
            <person name="Derks M.F."/>
            <person name="Anvar Y."/>
            <person name="Smit S."/>
            <person name="Van Straalen N."/>
            <person name="Roelofs D."/>
        </authorList>
    </citation>
    <scope>NUCLEOTIDE SEQUENCE [LARGE SCALE GENOMIC DNA]</scope>
    <source>
        <strain evidence="1 2">VU population</strain>
        <tissue evidence="1">Whole body</tissue>
    </source>
</reference>
<dbReference type="STRING" id="158441.A0A226E9E8"/>
<dbReference type="AlphaFoldDB" id="A0A226E9E8"/>
<accession>A0A226E9E8</accession>
<dbReference type="PANTHER" id="PTHR45737">
    <property type="entry name" value="VON WILLEBRAND FACTOR A DOMAIN-CONTAINING PROTEIN 5A"/>
    <property type="match status" value="1"/>
</dbReference>
<name>A0A226E9E8_FOLCA</name>
<keyword evidence="2" id="KW-1185">Reference proteome</keyword>
<proteinExistence type="predicted"/>
<dbReference type="OrthoDB" id="8279752at2759"/>
<gene>
    <name evidence="1" type="ORF">Fcan01_11634</name>
</gene>
<evidence type="ECO:0000313" key="1">
    <source>
        <dbReference type="EMBL" id="OXA53657.1"/>
    </source>
</evidence>
<protein>
    <submittedName>
        <fullName evidence="1">von Willebrand factor A domain-containing protein 5A</fullName>
    </submittedName>
</protein>
<dbReference type="Proteomes" id="UP000198287">
    <property type="component" value="Unassembled WGS sequence"/>
</dbReference>
<organism evidence="1 2">
    <name type="scientific">Folsomia candida</name>
    <name type="common">Springtail</name>
    <dbReference type="NCBI Taxonomy" id="158441"/>
    <lineage>
        <taxon>Eukaryota</taxon>
        <taxon>Metazoa</taxon>
        <taxon>Ecdysozoa</taxon>
        <taxon>Arthropoda</taxon>
        <taxon>Hexapoda</taxon>
        <taxon>Collembola</taxon>
        <taxon>Entomobryomorpha</taxon>
        <taxon>Isotomoidea</taxon>
        <taxon>Isotomidae</taxon>
        <taxon>Proisotominae</taxon>
        <taxon>Folsomia</taxon>
    </lineage>
</organism>